<dbReference type="GO" id="GO:0035725">
    <property type="term" value="P:sodium ion transmembrane transport"/>
    <property type="evidence" value="ECO:0007669"/>
    <property type="project" value="TreeGrafter"/>
</dbReference>
<keyword evidence="3" id="KW-1185">Reference proteome</keyword>
<dbReference type="InterPro" id="IPR000595">
    <property type="entry name" value="cNMP-bd_dom"/>
</dbReference>
<dbReference type="PROSITE" id="PS00889">
    <property type="entry name" value="CNMP_BINDING_2"/>
    <property type="match status" value="1"/>
</dbReference>
<evidence type="ECO:0000313" key="2">
    <source>
        <dbReference type="EMBL" id="ORY30317.1"/>
    </source>
</evidence>
<dbReference type="PROSITE" id="PS50042">
    <property type="entry name" value="CNMP_BINDING_3"/>
    <property type="match status" value="1"/>
</dbReference>
<dbReference type="Gene3D" id="1.10.287.630">
    <property type="entry name" value="Helix hairpin bin"/>
    <property type="match status" value="1"/>
</dbReference>
<gene>
    <name evidence="2" type="ORF">BCR33DRAFT_724357</name>
</gene>
<dbReference type="AlphaFoldDB" id="A0A1Y2B775"/>
<comment type="caution">
    <text evidence="2">The sequence shown here is derived from an EMBL/GenBank/DDBJ whole genome shotgun (WGS) entry which is preliminary data.</text>
</comment>
<name>A0A1Y2B775_9FUNG</name>
<dbReference type="InterPro" id="IPR051413">
    <property type="entry name" value="K/Na_HCN_channel"/>
</dbReference>
<dbReference type="GO" id="GO:0005249">
    <property type="term" value="F:voltage-gated potassium channel activity"/>
    <property type="evidence" value="ECO:0007669"/>
    <property type="project" value="TreeGrafter"/>
</dbReference>
<feature type="domain" description="Cyclic nucleotide-binding" evidence="1">
    <location>
        <begin position="74"/>
        <end position="178"/>
    </location>
</feature>
<dbReference type="EMBL" id="MCGO01000083">
    <property type="protein sequence ID" value="ORY30317.1"/>
    <property type="molecule type" value="Genomic_DNA"/>
</dbReference>
<accession>A0A1Y2B775</accession>
<dbReference type="InterPro" id="IPR014710">
    <property type="entry name" value="RmlC-like_jellyroll"/>
</dbReference>
<evidence type="ECO:0000313" key="3">
    <source>
        <dbReference type="Proteomes" id="UP000193642"/>
    </source>
</evidence>
<dbReference type="Proteomes" id="UP000193642">
    <property type="component" value="Unassembled WGS sequence"/>
</dbReference>
<dbReference type="PANTHER" id="PTHR45689">
    <property type="entry name" value="I[[H]] CHANNEL, ISOFORM E"/>
    <property type="match status" value="1"/>
</dbReference>
<sequence>MSWRSIDPITQKKLLDYFALKYRGKYFDEGSLLSEMNESLRMEIAAHNCKELISKVPFLKREQNDGRDDLFAGRITSALQACYYVPGDIIFVQGEIGHDMYFIFSGAVIVNISGKGVCVLRDGAFFGEIALIANIPRTATVQAVSNCILYRLTQESFNNIVNLFDDIKKKVSHIYNERMERTKREEDARKLKVAAEMVNKISFLQIEGDTKTSFIEKLASVLYPVHYSTEDVVFMQGESADEMVSNELKLTPFSPCV</sequence>
<dbReference type="Pfam" id="PF00027">
    <property type="entry name" value="cNMP_binding"/>
    <property type="match status" value="1"/>
</dbReference>
<dbReference type="PRINTS" id="PR00103">
    <property type="entry name" value="CAMPKINASE"/>
</dbReference>
<protein>
    <submittedName>
        <fullName evidence="2">Camp-binding domain-like protein</fullName>
    </submittedName>
</protein>
<dbReference type="GO" id="GO:0098855">
    <property type="term" value="C:HCN channel complex"/>
    <property type="evidence" value="ECO:0007669"/>
    <property type="project" value="TreeGrafter"/>
</dbReference>
<dbReference type="SMART" id="SM00100">
    <property type="entry name" value="cNMP"/>
    <property type="match status" value="1"/>
</dbReference>
<dbReference type="Gene3D" id="2.60.120.10">
    <property type="entry name" value="Jelly Rolls"/>
    <property type="match status" value="2"/>
</dbReference>
<reference evidence="2 3" key="1">
    <citation type="submission" date="2016-07" db="EMBL/GenBank/DDBJ databases">
        <title>Pervasive Adenine N6-methylation of Active Genes in Fungi.</title>
        <authorList>
            <consortium name="DOE Joint Genome Institute"/>
            <person name="Mondo S.J."/>
            <person name="Dannebaum R.O."/>
            <person name="Kuo R.C."/>
            <person name="Labutti K."/>
            <person name="Haridas S."/>
            <person name="Kuo A."/>
            <person name="Salamov A."/>
            <person name="Ahrendt S.R."/>
            <person name="Lipzen A."/>
            <person name="Sullivan W."/>
            <person name="Andreopoulos W.B."/>
            <person name="Clum A."/>
            <person name="Lindquist E."/>
            <person name="Daum C."/>
            <person name="Ramamoorthy G.K."/>
            <person name="Gryganskyi A."/>
            <person name="Culley D."/>
            <person name="Magnuson J.K."/>
            <person name="James T.Y."/>
            <person name="O'Malley M.A."/>
            <person name="Stajich J.E."/>
            <person name="Spatafora J.W."/>
            <person name="Visel A."/>
            <person name="Grigoriev I.V."/>
        </authorList>
    </citation>
    <scope>NUCLEOTIDE SEQUENCE [LARGE SCALE GENOMIC DNA]</scope>
    <source>
        <strain evidence="2 3">JEL800</strain>
    </source>
</reference>
<dbReference type="GO" id="GO:0003254">
    <property type="term" value="P:regulation of membrane depolarization"/>
    <property type="evidence" value="ECO:0007669"/>
    <property type="project" value="TreeGrafter"/>
</dbReference>
<evidence type="ECO:0000259" key="1">
    <source>
        <dbReference type="PROSITE" id="PS50042"/>
    </source>
</evidence>
<dbReference type="InterPro" id="IPR018488">
    <property type="entry name" value="cNMP-bd_CS"/>
</dbReference>
<organism evidence="2 3">
    <name type="scientific">Rhizoclosmatium globosum</name>
    <dbReference type="NCBI Taxonomy" id="329046"/>
    <lineage>
        <taxon>Eukaryota</taxon>
        <taxon>Fungi</taxon>
        <taxon>Fungi incertae sedis</taxon>
        <taxon>Chytridiomycota</taxon>
        <taxon>Chytridiomycota incertae sedis</taxon>
        <taxon>Chytridiomycetes</taxon>
        <taxon>Chytridiales</taxon>
        <taxon>Chytriomycetaceae</taxon>
        <taxon>Rhizoclosmatium</taxon>
    </lineage>
</organism>
<dbReference type="PANTHER" id="PTHR45689:SF14">
    <property type="entry name" value="CYCLIC NUCLEOTIDE-GATED CATION CHANNEL SUBUNIT A-LIKE PROTEIN"/>
    <property type="match status" value="1"/>
</dbReference>
<dbReference type="CDD" id="cd00038">
    <property type="entry name" value="CAP_ED"/>
    <property type="match status" value="1"/>
</dbReference>
<dbReference type="OrthoDB" id="2152421at2759"/>
<dbReference type="InterPro" id="IPR018490">
    <property type="entry name" value="cNMP-bd_dom_sf"/>
</dbReference>
<proteinExistence type="predicted"/>
<dbReference type="SUPFAM" id="SSF51206">
    <property type="entry name" value="cAMP-binding domain-like"/>
    <property type="match status" value="1"/>
</dbReference>